<protein>
    <recommendedName>
        <fullName evidence="4">DUF3592 domain-containing protein</fullName>
    </recommendedName>
</protein>
<dbReference type="AlphaFoldDB" id="A0A841MHK4"/>
<gene>
    <name evidence="2" type="ORF">FHS59_001961</name>
</gene>
<keyword evidence="3" id="KW-1185">Reference proteome</keyword>
<evidence type="ECO:0000313" key="3">
    <source>
        <dbReference type="Proteomes" id="UP000588604"/>
    </source>
</evidence>
<sequence length="115" mass="12908">MERINPWTIGIIGLGAFLYLAWNNFQIPFGFWTSTAETEAIVTETAIGYGPKGMGFTQIITIQYQVGDSVYIKKKKLSQRVSKKEIGSEVLIEYAISDPNKYEIKGFIKPKKPGV</sequence>
<organism evidence="2 3">
    <name type="scientific">Algoriphagus iocasae</name>
    <dbReference type="NCBI Taxonomy" id="1836499"/>
    <lineage>
        <taxon>Bacteria</taxon>
        <taxon>Pseudomonadati</taxon>
        <taxon>Bacteroidota</taxon>
        <taxon>Cytophagia</taxon>
        <taxon>Cytophagales</taxon>
        <taxon>Cyclobacteriaceae</taxon>
        <taxon>Algoriphagus</taxon>
    </lineage>
</organism>
<keyword evidence="1" id="KW-0472">Membrane</keyword>
<dbReference type="Proteomes" id="UP000588604">
    <property type="component" value="Unassembled WGS sequence"/>
</dbReference>
<keyword evidence="1" id="KW-0812">Transmembrane</keyword>
<accession>A0A841MHK4</accession>
<feature type="transmembrane region" description="Helical" evidence="1">
    <location>
        <begin position="6"/>
        <end position="22"/>
    </location>
</feature>
<proteinExistence type="predicted"/>
<reference evidence="2 3" key="1">
    <citation type="submission" date="2020-08" db="EMBL/GenBank/DDBJ databases">
        <title>Genomic Encyclopedia of Type Strains, Phase IV (KMG-IV): sequencing the most valuable type-strain genomes for metagenomic binning, comparative biology and taxonomic classification.</title>
        <authorList>
            <person name="Goeker M."/>
        </authorList>
    </citation>
    <scope>NUCLEOTIDE SEQUENCE [LARGE SCALE GENOMIC DNA]</scope>
    <source>
        <strain evidence="2 3">DSM 102044</strain>
    </source>
</reference>
<evidence type="ECO:0008006" key="4">
    <source>
        <dbReference type="Google" id="ProtNLM"/>
    </source>
</evidence>
<dbReference type="EMBL" id="JACIJO010000002">
    <property type="protein sequence ID" value="MBB6326333.1"/>
    <property type="molecule type" value="Genomic_DNA"/>
</dbReference>
<keyword evidence="1" id="KW-1133">Transmembrane helix</keyword>
<comment type="caution">
    <text evidence="2">The sequence shown here is derived from an EMBL/GenBank/DDBJ whole genome shotgun (WGS) entry which is preliminary data.</text>
</comment>
<dbReference type="RefSeq" id="WP_184494944.1">
    <property type="nucleotide sequence ID" value="NZ_JACIJO010000002.1"/>
</dbReference>
<evidence type="ECO:0000256" key="1">
    <source>
        <dbReference type="SAM" id="Phobius"/>
    </source>
</evidence>
<name>A0A841MHK4_9BACT</name>
<evidence type="ECO:0000313" key="2">
    <source>
        <dbReference type="EMBL" id="MBB6326333.1"/>
    </source>
</evidence>